<organism evidence="1 2">
    <name type="scientific">Candidatus Kaiserbacteria bacterium RIFCSPHIGHO2_02_FULL_55_25</name>
    <dbReference type="NCBI Taxonomy" id="1798498"/>
    <lineage>
        <taxon>Bacteria</taxon>
        <taxon>Candidatus Kaiseribacteriota</taxon>
    </lineage>
</organism>
<reference evidence="1 2" key="1">
    <citation type="journal article" date="2016" name="Nat. Commun.">
        <title>Thousands of microbial genomes shed light on interconnected biogeochemical processes in an aquifer system.</title>
        <authorList>
            <person name="Anantharaman K."/>
            <person name="Brown C.T."/>
            <person name="Hug L.A."/>
            <person name="Sharon I."/>
            <person name="Castelle C.J."/>
            <person name="Probst A.J."/>
            <person name="Thomas B.C."/>
            <person name="Singh A."/>
            <person name="Wilkins M.J."/>
            <person name="Karaoz U."/>
            <person name="Brodie E.L."/>
            <person name="Williams K.H."/>
            <person name="Hubbard S.S."/>
            <person name="Banfield J.F."/>
        </authorList>
    </citation>
    <scope>NUCLEOTIDE SEQUENCE [LARGE SCALE GENOMIC DNA]</scope>
</reference>
<dbReference type="EMBL" id="MFLL01000032">
    <property type="protein sequence ID" value="OGG68488.1"/>
    <property type="molecule type" value="Genomic_DNA"/>
</dbReference>
<dbReference type="AlphaFoldDB" id="A0A1F6E4A0"/>
<comment type="caution">
    <text evidence="1">The sequence shown here is derived from an EMBL/GenBank/DDBJ whole genome shotgun (WGS) entry which is preliminary data.</text>
</comment>
<evidence type="ECO:0000313" key="1">
    <source>
        <dbReference type="EMBL" id="OGG68488.1"/>
    </source>
</evidence>
<sequence length="202" mass="21527">MIVSVGLFAVVMLICVAALLSLVDANKKAQAIQSVMNNLNVAVDGMVRSVRMGTNYHCGTDLSVTSGLPSPRDCVYPGESFFQFEPFRDCSAQGTSCDSNGNVPPTSYYYQVDTIGGKAVGRLYRSTDGLQGIAITAPEVSIDSVKFFVTGSCPARTGYSCTPDDVQPKVLMDIKGRAGATKATIHTTFHIQATAVQRVLDI</sequence>
<name>A0A1F6E4A0_9BACT</name>
<gene>
    <name evidence="1" type="ORF">A3C20_02010</name>
</gene>
<proteinExistence type="predicted"/>
<accession>A0A1F6E4A0</accession>
<evidence type="ECO:0000313" key="2">
    <source>
        <dbReference type="Proteomes" id="UP000176914"/>
    </source>
</evidence>
<protein>
    <submittedName>
        <fullName evidence="1">Uncharacterized protein</fullName>
    </submittedName>
</protein>
<dbReference type="Proteomes" id="UP000176914">
    <property type="component" value="Unassembled WGS sequence"/>
</dbReference>